<evidence type="ECO:0000313" key="2">
    <source>
        <dbReference type="EMBL" id="VAW55184.1"/>
    </source>
</evidence>
<dbReference type="SUPFAM" id="SSF47413">
    <property type="entry name" value="lambda repressor-like DNA-binding domains"/>
    <property type="match status" value="1"/>
</dbReference>
<dbReference type="InterPro" id="IPR039060">
    <property type="entry name" value="Antitox_HigA"/>
</dbReference>
<gene>
    <name evidence="2" type="ORF">MNBD_GAMMA05-1727</name>
</gene>
<organism evidence="2">
    <name type="scientific">hydrothermal vent metagenome</name>
    <dbReference type="NCBI Taxonomy" id="652676"/>
    <lineage>
        <taxon>unclassified sequences</taxon>
        <taxon>metagenomes</taxon>
        <taxon>ecological metagenomes</taxon>
    </lineage>
</organism>
<dbReference type="EMBL" id="UOFE01000047">
    <property type="protein sequence ID" value="VAW55184.1"/>
    <property type="molecule type" value="Genomic_DNA"/>
</dbReference>
<dbReference type="InterPro" id="IPR010982">
    <property type="entry name" value="Lambda_DNA-bd_dom_sf"/>
</dbReference>
<feature type="domain" description="HTH cro/C1-type" evidence="1">
    <location>
        <begin position="61"/>
        <end position="114"/>
    </location>
</feature>
<protein>
    <submittedName>
        <fullName evidence="2">Helix-turn-helix domain protein</fullName>
    </submittedName>
</protein>
<accession>A0A3B0XGP9</accession>
<sequence>MKLKPIKNKTELKKALNRVDELWGAKRNTEKGDELDVLMLLVEKYEEEHYPMPPSDPIEAIKFLMEQKALTRKDLEPYLGTRARVSEVLNKKRSLTLPMIKRLHEGLNIPYNCLIA</sequence>
<dbReference type="AlphaFoldDB" id="A0A3B0XGP9"/>
<evidence type="ECO:0000259" key="1">
    <source>
        <dbReference type="PROSITE" id="PS50943"/>
    </source>
</evidence>
<dbReference type="InterPro" id="IPR001387">
    <property type="entry name" value="Cro/C1-type_HTH"/>
</dbReference>
<dbReference type="GO" id="GO:0006355">
    <property type="term" value="P:regulation of DNA-templated transcription"/>
    <property type="evidence" value="ECO:0007669"/>
    <property type="project" value="InterPro"/>
</dbReference>
<proteinExistence type="predicted"/>
<dbReference type="PROSITE" id="PS50943">
    <property type="entry name" value="HTH_CROC1"/>
    <property type="match status" value="1"/>
</dbReference>
<reference evidence="2" key="1">
    <citation type="submission" date="2018-06" db="EMBL/GenBank/DDBJ databases">
        <authorList>
            <person name="Zhirakovskaya E."/>
        </authorList>
    </citation>
    <scope>NUCLEOTIDE SEQUENCE</scope>
</reference>
<dbReference type="GO" id="GO:0001046">
    <property type="term" value="F:core promoter sequence-specific DNA binding"/>
    <property type="evidence" value="ECO:0007669"/>
    <property type="project" value="TreeGrafter"/>
</dbReference>
<dbReference type="PANTHER" id="PTHR40455">
    <property type="entry name" value="ANTITOXIN HIGA"/>
    <property type="match status" value="1"/>
</dbReference>
<dbReference type="Gene3D" id="1.10.260.40">
    <property type="entry name" value="lambda repressor-like DNA-binding domains"/>
    <property type="match status" value="1"/>
</dbReference>
<dbReference type="PANTHER" id="PTHR40455:SF1">
    <property type="entry name" value="ANTITOXIN HIGA"/>
    <property type="match status" value="1"/>
</dbReference>
<name>A0A3B0XGP9_9ZZZZ</name>